<dbReference type="GO" id="GO:0031460">
    <property type="term" value="P:glycine betaine transport"/>
    <property type="evidence" value="ECO:0007669"/>
    <property type="project" value="InterPro"/>
</dbReference>
<dbReference type="InterPro" id="IPR027417">
    <property type="entry name" value="P-loop_NTPase"/>
</dbReference>
<dbReference type="GO" id="GO:0016887">
    <property type="term" value="F:ATP hydrolysis activity"/>
    <property type="evidence" value="ECO:0007669"/>
    <property type="project" value="UniProtKB-UniRule"/>
</dbReference>
<dbReference type="InterPro" id="IPR000644">
    <property type="entry name" value="CBS_dom"/>
</dbReference>
<organism evidence="10 11">
    <name type="scientific">Cohaesibacter marisflavi</name>
    <dbReference type="NCBI Taxonomy" id="655353"/>
    <lineage>
        <taxon>Bacteria</taxon>
        <taxon>Pseudomonadati</taxon>
        <taxon>Pseudomonadota</taxon>
        <taxon>Alphaproteobacteria</taxon>
        <taxon>Hyphomicrobiales</taxon>
        <taxon>Cohaesibacteraceae</taxon>
    </lineage>
</organism>
<comment type="similarity">
    <text evidence="1 8">Belongs to the ABC transporter superfamily.</text>
</comment>
<evidence type="ECO:0000256" key="5">
    <source>
        <dbReference type="ARBA" id="ARBA00022970"/>
    </source>
</evidence>
<proteinExistence type="inferred from homology"/>
<sequence>MTIKMKVRNVSKLFNDESGEGWKRVQQGQSKEQIFRETGVTVGINNVSFDVNEGEIFVIMGLSGSGKSTLVRTLNGLIPSSAGEIWVDDVDVASCSKEELRKVRREKCCMVFQHFALFPHKTVLDNVAFGLKVNGVPKEERYKRALESLDKVGLDAHADSYPGELSGGMQQRVGLARGLANDPEILLMDEPFGALDPLIRREMQDELVVLQRELKKTIIFITHDLNEALLLGDRIAIMKDGAFVQVGTAQDIVSDPADAYVKAFVADIDRSRVYTASDIAEDASRVPLTARVSDAIAAMDRTETEIIHVVKDGVPAGLLTRSDVESAKTSARVMDIMHAHPPTVPQDAYLNEIYSEAQTGMPLAVTDDDGKLVGVVSAENIFEHLASDEEETGPDSITSAAI</sequence>
<feature type="domain" description="ABC transporter" evidence="9">
    <location>
        <begin position="29"/>
        <end position="265"/>
    </location>
</feature>
<dbReference type="GO" id="GO:0006970">
    <property type="term" value="P:response to osmotic stress"/>
    <property type="evidence" value="ECO:0007669"/>
    <property type="project" value="UniProtKB-ARBA"/>
</dbReference>
<evidence type="ECO:0000256" key="7">
    <source>
        <dbReference type="ARBA" id="ARBA00061968"/>
    </source>
</evidence>
<protein>
    <recommendedName>
        <fullName evidence="8">Quaternary amine transport ATP-binding protein</fullName>
        <ecNumber evidence="8">7.6.2.9</ecNumber>
    </recommendedName>
</protein>
<dbReference type="SUPFAM" id="SSF54631">
    <property type="entry name" value="CBS-domain pair"/>
    <property type="match status" value="1"/>
</dbReference>
<evidence type="ECO:0000256" key="8">
    <source>
        <dbReference type="RuleBase" id="RU369116"/>
    </source>
</evidence>
<dbReference type="SMART" id="SM00382">
    <property type="entry name" value="AAA"/>
    <property type="match status" value="1"/>
</dbReference>
<dbReference type="InterPro" id="IPR046342">
    <property type="entry name" value="CBS_dom_sf"/>
</dbReference>
<dbReference type="Pfam" id="PF00571">
    <property type="entry name" value="CBS"/>
    <property type="match status" value="1"/>
</dbReference>
<dbReference type="FunFam" id="3.40.50.300:FF:000201">
    <property type="entry name" value="Glycine betaine/L-proline ABC transporter ATP-binding protein"/>
    <property type="match status" value="1"/>
</dbReference>
<dbReference type="GO" id="GO:0006865">
    <property type="term" value="P:amino acid transport"/>
    <property type="evidence" value="ECO:0007669"/>
    <property type="project" value="UniProtKB-UniRule"/>
</dbReference>
<dbReference type="Gene3D" id="3.40.50.300">
    <property type="entry name" value="P-loop containing nucleotide triphosphate hydrolases"/>
    <property type="match status" value="1"/>
</dbReference>
<keyword evidence="8" id="KW-1003">Cell membrane</keyword>
<keyword evidence="8" id="KW-0472">Membrane</keyword>
<gene>
    <name evidence="10" type="ORF">SAMN04488056_10254</name>
</gene>
<evidence type="ECO:0000259" key="9">
    <source>
        <dbReference type="PROSITE" id="PS50893"/>
    </source>
</evidence>
<dbReference type="Proteomes" id="UP000199236">
    <property type="component" value="Unassembled WGS sequence"/>
</dbReference>
<dbReference type="InterPro" id="IPR051921">
    <property type="entry name" value="ABC_osmolyte_uptake_ATP-bind"/>
</dbReference>
<dbReference type="PROSITE" id="PS50893">
    <property type="entry name" value="ABC_TRANSPORTER_2"/>
    <property type="match status" value="1"/>
</dbReference>
<evidence type="ECO:0000313" key="10">
    <source>
        <dbReference type="EMBL" id="SFN80007.1"/>
    </source>
</evidence>
<keyword evidence="8" id="KW-0997">Cell inner membrane</keyword>
<dbReference type="EMBL" id="FOVR01000002">
    <property type="protein sequence ID" value="SFN80007.1"/>
    <property type="molecule type" value="Genomic_DNA"/>
</dbReference>
<dbReference type="PANTHER" id="PTHR43869">
    <property type="entry name" value="GLYCINE BETAINE/PROLINE BETAINE TRANSPORT SYSTEM ATP-BINDING PROTEIN PROV"/>
    <property type="match status" value="1"/>
</dbReference>
<dbReference type="InterPro" id="IPR005892">
    <property type="entry name" value="Gly-betaine_transp_ATP-bd"/>
</dbReference>
<dbReference type="Pfam" id="PF00005">
    <property type="entry name" value="ABC_tran"/>
    <property type="match status" value="1"/>
</dbReference>
<dbReference type="PROSITE" id="PS00211">
    <property type="entry name" value="ABC_TRANSPORTER_1"/>
    <property type="match status" value="1"/>
</dbReference>
<dbReference type="InterPro" id="IPR003593">
    <property type="entry name" value="AAA+_ATPase"/>
</dbReference>
<dbReference type="NCBIfam" id="TIGR01186">
    <property type="entry name" value="proV"/>
    <property type="match status" value="1"/>
</dbReference>
<dbReference type="EC" id="7.6.2.9" evidence="8"/>
<keyword evidence="4 8" id="KW-0067">ATP-binding</keyword>
<evidence type="ECO:0000256" key="3">
    <source>
        <dbReference type="ARBA" id="ARBA00022741"/>
    </source>
</evidence>
<accession>A0A1I5BZC0</accession>
<dbReference type="CDD" id="cd03294">
    <property type="entry name" value="ABC_Pro_Gly_Betaine"/>
    <property type="match status" value="1"/>
</dbReference>
<keyword evidence="5" id="KW-0029">Amino-acid transport</keyword>
<dbReference type="InterPro" id="IPR017871">
    <property type="entry name" value="ABC_transporter-like_CS"/>
</dbReference>
<dbReference type="AlphaFoldDB" id="A0A1I5BZC0"/>
<evidence type="ECO:0000256" key="2">
    <source>
        <dbReference type="ARBA" id="ARBA00022448"/>
    </source>
</evidence>
<dbReference type="PANTHER" id="PTHR43869:SF1">
    <property type="entry name" value="GLYCINE BETAINE_PROLINE BETAINE TRANSPORT SYSTEM ATP-BINDING PROTEIN PROV"/>
    <property type="match status" value="1"/>
</dbReference>
<keyword evidence="2 8" id="KW-0813">Transport</keyword>
<comment type="catalytic activity">
    <reaction evidence="6">
        <text>a quaternary ammonium(out) + ATP + H2O = a quaternary ammonium(in) + ADP + phosphate + H(+)</text>
        <dbReference type="Rhea" id="RHEA:11036"/>
        <dbReference type="ChEBI" id="CHEBI:15377"/>
        <dbReference type="ChEBI" id="CHEBI:15378"/>
        <dbReference type="ChEBI" id="CHEBI:30616"/>
        <dbReference type="ChEBI" id="CHEBI:35267"/>
        <dbReference type="ChEBI" id="CHEBI:43474"/>
        <dbReference type="ChEBI" id="CHEBI:456216"/>
        <dbReference type="EC" id="7.6.2.9"/>
    </reaction>
    <physiologicalReaction direction="left-to-right" evidence="6">
        <dbReference type="Rhea" id="RHEA:11037"/>
    </physiologicalReaction>
</comment>
<keyword evidence="11" id="KW-1185">Reference proteome</keyword>
<keyword evidence="3 8" id="KW-0547">Nucleotide-binding</keyword>
<evidence type="ECO:0000313" key="11">
    <source>
        <dbReference type="Proteomes" id="UP000199236"/>
    </source>
</evidence>
<evidence type="ECO:0000256" key="1">
    <source>
        <dbReference type="ARBA" id="ARBA00005417"/>
    </source>
</evidence>
<reference evidence="10 11" key="1">
    <citation type="submission" date="2016-10" db="EMBL/GenBank/DDBJ databases">
        <authorList>
            <person name="de Groot N.N."/>
        </authorList>
    </citation>
    <scope>NUCLEOTIDE SEQUENCE [LARGE SCALE GENOMIC DNA]</scope>
    <source>
        <strain evidence="10 11">CGMCC 1.9157</strain>
    </source>
</reference>
<evidence type="ECO:0000256" key="6">
    <source>
        <dbReference type="ARBA" id="ARBA00051811"/>
    </source>
</evidence>
<dbReference type="GO" id="GO:0005524">
    <property type="term" value="F:ATP binding"/>
    <property type="evidence" value="ECO:0007669"/>
    <property type="project" value="UniProtKB-UniRule"/>
</dbReference>
<dbReference type="OrthoDB" id="9802264at2"/>
<comment type="subunit">
    <text evidence="7">The complex is probably composed of two ATP-binding proteins (TmoW), two transmembrane proteins (TmoV) and a solute-binding protein (TmoX).</text>
</comment>
<comment type="subcellular location">
    <subcellularLocation>
        <location evidence="8">Cell inner membrane</location>
        <topology evidence="8">Peripheral membrane protein</topology>
    </subcellularLocation>
</comment>
<dbReference type="STRING" id="655353.SAMN04488056_10254"/>
<name>A0A1I5BZC0_9HYPH</name>
<dbReference type="Gene3D" id="3.10.580.10">
    <property type="entry name" value="CBS-domain"/>
    <property type="match status" value="1"/>
</dbReference>
<evidence type="ECO:0000256" key="4">
    <source>
        <dbReference type="ARBA" id="ARBA00022840"/>
    </source>
</evidence>
<dbReference type="SUPFAM" id="SSF52540">
    <property type="entry name" value="P-loop containing nucleoside triphosphate hydrolases"/>
    <property type="match status" value="1"/>
</dbReference>
<dbReference type="GO" id="GO:0015418">
    <property type="term" value="F:ABC-type quaternary ammonium compound transporting activity"/>
    <property type="evidence" value="ECO:0007669"/>
    <property type="project" value="UniProtKB-EC"/>
</dbReference>
<comment type="subunit">
    <text evidence="8">The complex is probably composed of two ATP-binding proteins, two transmembrane proteins and a solute-binding protein.</text>
</comment>
<dbReference type="InterPro" id="IPR003439">
    <property type="entry name" value="ABC_transporter-like_ATP-bd"/>
</dbReference>
<dbReference type="GO" id="GO:0005886">
    <property type="term" value="C:plasma membrane"/>
    <property type="evidence" value="ECO:0007669"/>
    <property type="project" value="UniProtKB-SubCell"/>
</dbReference>